<dbReference type="EMBL" id="GBXM01086353">
    <property type="protein sequence ID" value="JAH22224.1"/>
    <property type="molecule type" value="Transcribed_RNA"/>
</dbReference>
<reference evidence="1" key="1">
    <citation type="submission" date="2014-11" db="EMBL/GenBank/DDBJ databases">
        <authorList>
            <person name="Amaro Gonzalez C."/>
        </authorList>
    </citation>
    <scope>NUCLEOTIDE SEQUENCE</scope>
</reference>
<reference evidence="1" key="2">
    <citation type="journal article" date="2015" name="Fish Shellfish Immunol.">
        <title>Early steps in the European eel (Anguilla anguilla)-Vibrio vulnificus interaction in the gills: Role of the RtxA13 toxin.</title>
        <authorList>
            <person name="Callol A."/>
            <person name="Pajuelo D."/>
            <person name="Ebbesson L."/>
            <person name="Teles M."/>
            <person name="MacKenzie S."/>
            <person name="Amaro C."/>
        </authorList>
    </citation>
    <scope>NUCLEOTIDE SEQUENCE</scope>
</reference>
<evidence type="ECO:0000313" key="1">
    <source>
        <dbReference type="EMBL" id="JAH22224.1"/>
    </source>
</evidence>
<accession>A0A0E9QZF5</accession>
<proteinExistence type="predicted"/>
<dbReference type="AlphaFoldDB" id="A0A0E9QZF5"/>
<name>A0A0E9QZF5_ANGAN</name>
<sequence>MLVLNVKIMFSVEGSGCRGSNLSTSCVQRNIDLRIDFDFMFLLS</sequence>
<protein>
    <submittedName>
        <fullName evidence="1">Uncharacterized protein</fullName>
    </submittedName>
</protein>
<organism evidence="1">
    <name type="scientific">Anguilla anguilla</name>
    <name type="common">European freshwater eel</name>
    <name type="synonym">Muraena anguilla</name>
    <dbReference type="NCBI Taxonomy" id="7936"/>
    <lineage>
        <taxon>Eukaryota</taxon>
        <taxon>Metazoa</taxon>
        <taxon>Chordata</taxon>
        <taxon>Craniata</taxon>
        <taxon>Vertebrata</taxon>
        <taxon>Euteleostomi</taxon>
        <taxon>Actinopterygii</taxon>
        <taxon>Neopterygii</taxon>
        <taxon>Teleostei</taxon>
        <taxon>Anguilliformes</taxon>
        <taxon>Anguillidae</taxon>
        <taxon>Anguilla</taxon>
    </lineage>
</organism>